<dbReference type="Proteomes" id="UP000076532">
    <property type="component" value="Unassembled WGS sequence"/>
</dbReference>
<dbReference type="GO" id="GO:0045292">
    <property type="term" value="P:mRNA cis splicing, via spliceosome"/>
    <property type="evidence" value="ECO:0007669"/>
    <property type="project" value="TreeGrafter"/>
</dbReference>
<feature type="region of interest" description="Disordered" evidence="6">
    <location>
        <begin position="154"/>
        <end position="175"/>
    </location>
</feature>
<keyword evidence="8" id="KW-1185">Reference proteome</keyword>
<dbReference type="AlphaFoldDB" id="A0A166QQC3"/>
<evidence type="ECO:0008006" key="9">
    <source>
        <dbReference type="Google" id="ProtNLM"/>
    </source>
</evidence>
<protein>
    <recommendedName>
        <fullName evidence="9">Regulator of volume decrease after cellular swelling-domain-containing protein</fullName>
    </recommendedName>
</protein>
<comment type="similarity">
    <text evidence="3">Belongs to the pICln (TC 1.A.47) family.</text>
</comment>
<evidence type="ECO:0000256" key="3">
    <source>
        <dbReference type="ARBA" id="ARBA00007054"/>
    </source>
</evidence>
<dbReference type="GO" id="GO:0034715">
    <property type="term" value="C:pICln-Sm protein complex"/>
    <property type="evidence" value="ECO:0007669"/>
    <property type="project" value="InterPro"/>
</dbReference>
<dbReference type="GO" id="GO:0006821">
    <property type="term" value="P:chloride transport"/>
    <property type="evidence" value="ECO:0007669"/>
    <property type="project" value="InterPro"/>
</dbReference>
<dbReference type="Gene3D" id="2.30.29.30">
    <property type="entry name" value="Pleckstrin-homology domain (PH domain)/Phosphotyrosine-binding domain (PTB)"/>
    <property type="match status" value="1"/>
</dbReference>
<proteinExistence type="inferred from homology"/>
<dbReference type="PANTHER" id="PTHR21399:SF0">
    <property type="entry name" value="METHYLOSOME SUBUNIT PICLN"/>
    <property type="match status" value="1"/>
</dbReference>
<evidence type="ECO:0000256" key="6">
    <source>
        <dbReference type="SAM" id="MobiDB-lite"/>
    </source>
</evidence>
<organism evidence="7 8">
    <name type="scientific">Athelia psychrophila</name>
    <dbReference type="NCBI Taxonomy" id="1759441"/>
    <lineage>
        <taxon>Eukaryota</taxon>
        <taxon>Fungi</taxon>
        <taxon>Dikarya</taxon>
        <taxon>Basidiomycota</taxon>
        <taxon>Agaricomycotina</taxon>
        <taxon>Agaricomycetes</taxon>
        <taxon>Agaricomycetidae</taxon>
        <taxon>Atheliales</taxon>
        <taxon>Atheliaceae</taxon>
        <taxon>Athelia</taxon>
    </lineage>
</organism>
<dbReference type="STRING" id="436010.A0A166QQC3"/>
<evidence type="ECO:0000256" key="4">
    <source>
        <dbReference type="ARBA" id="ARBA00022490"/>
    </source>
</evidence>
<accession>A0A166QQC3</accession>
<dbReference type="GO" id="GO:0005886">
    <property type="term" value="C:plasma membrane"/>
    <property type="evidence" value="ECO:0007669"/>
    <property type="project" value="InterPro"/>
</dbReference>
<dbReference type="GO" id="GO:0005681">
    <property type="term" value="C:spliceosomal complex"/>
    <property type="evidence" value="ECO:0007669"/>
    <property type="project" value="TreeGrafter"/>
</dbReference>
<keyword evidence="4" id="KW-0963">Cytoplasm</keyword>
<name>A0A166QQC3_9AGAM</name>
<dbReference type="GO" id="GO:0005829">
    <property type="term" value="C:cytosol"/>
    <property type="evidence" value="ECO:0007669"/>
    <property type="project" value="InterPro"/>
</dbReference>
<dbReference type="Pfam" id="PF03517">
    <property type="entry name" value="Voldacs"/>
    <property type="match status" value="1"/>
</dbReference>
<evidence type="ECO:0000313" key="7">
    <source>
        <dbReference type="EMBL" id="KZP27421.1"/>
    </source>
</evidence>
<evidence type="ECO:0000313" key="8">
    <source>
        <dbReference type="Proteomes" id="UP000076532"/>
    </source>
</evidence>
<dbReference type="InterPro" id="IPR003521">
    <property type="entry name" value="ICln"/>
</dbReference>
<dbReference type="InterPro" id="IPR011993">
    <property type="entry name" value="PH-like_dom_sf"/>
</dbReference>
<dbReference type="PRINTS" id="PR01348">
    <property type="entry name" value="ICLNCHANNEL"/>
</dbReference>
<gene>
    <name evidence="7" type="ORF">FIBSPDRAFT_730844</name>
</gene>
<evidence type="ECO:0000256" key="2">
    <source>
        <dbReference type="ARBA" id="ARBA00004496"/>
    </source>
</evidence>
<dbReference type="GO" id="GO:0006884">
    <property type="term" value="P:cell volume homeostasis"/>
    <property type="evidence" value="ECO:0007669"/>
    <property type="project" value="InterPro"/>
</dbReference>
<sequence>MPAATFITSLPRHAEAEEHRILVGSTPASFNDIPPKLCHKEENVSVTLDPPLKEFSSEDGANGTLYVIESFLVFMGPSGRGFQIPYPAITLHAVSRAASGPSIYCQLDDTVGEAVPAATTEDTIEMRELTVIPQNQASLDPIFEALSQCAALHPDPTNSDDEEMEGGDAWNNSNGADFEVFNGDDGEELSEVGRVRSDFLTDARFKPY</sequence>
<evidence type="ECO:0000256" key="1">
    <source>
        <dbReference type="ARBA" id="ARBA00004123"/>
    </source>
</evidence>
<dbReference type="GO" id="GO:0034709">
    <property type="term" value="C:methylosome"/>
    <property type="evidence" value="ECO:0007669"/>
    <property type="project" value="InterPro"/>
</dbReference>
<reference evidence="7 8" key="1">
    <citation type="journal article" date="2016" name="Mol. Biol. Evol.">
        <title>Comparative Genomics of Early-Diverging Mushroom-Forming Fungi Provides Insights into the Origins of Lignocellulose Decay Capabilities.</title>
        <authorList>
            <person name="Nagy L.G."/>
            <person name="Riley R."/>
            <person name="Tritt A."/>
            <person name="Adam C."/>
            <person name="Daum C."/>
            <person name="Floudas D."/>
            <person name="Sun H."/>
            <person name="Yadav J.S."/>
            <person name="Pangilinan J."/>
            <person name="Larsson K.H."/>
            <person name="Matsuura K."/>
            <person name="Barry K."/>
            <person name="Labutti K."/>
            <person name="Kuo R."/>
            <person name="Ohm R.A."/>
            <person name="Bhattacharya S.S."/>
            <person name="Shirouzu T."/>
            <person name="Yoshinaga Y."/>
            <person name="Martin F.M."/>
            <person name="Grigoriev I.V."/>
            <person name="Hibbett D.S."/>
        </authorList>
    </citation>
    <scope>NUCLEOTIDE SEQUENCE [LARGE SCALE GENOMIC DNA]</scope>
    <source>
        <strain evidence="7 8">CBS 109695</strain>
    </source>
</reference>
<dbReference type="OrthoDB" id="19714at2759"/>
<evidence type="ECO:0000256" key="5">
    <source>
        <dbReference type="ARBA" id="ARBA00023242"/>
    </source>
</evidence>
<dbReference type="EMBL" id="KV417509">
    <property type="protein sequence ID" value="KZP27421.1"/>
    <property type="molecule type" value="Genomic_DNA"/>
</dbReference>
<dbReference type="PANTHER" id="PTHR21399">
    <property type="entry name" value="CHLORIDE CONDUCTANCE REGULATORY PROTEIN ICLN"/>
    <property type="match status" value="1"/>
</dbReference>
<keyword evidence="5" id="KW-0539">Nucleus</keyword>
<comment type="subcellular location">
    <subcellularLocation>
        <location evidence="2">Cytoplasm</location>
    </subcellularLocation>
    <subcellularLocation>
        <location evidence="1">Nucleus</location>
    </subcellularLocation>
</comment>
<dbReference type="GO" id="GO:0000387">
    <property type="term" value="P:spliceosomal snRNP assembly"/>
    <property type="evidence" value="ECO:0007669"/>
    <property type="project" value="InterPro"/>
</dbReference>
<dbReference type="InterPro" id="IPR039924">
    <property type="entry name" value="ICln/Lot5/Saf5"/>
</dbReference>